<evidence type="ECO:0000313" key="11">
    <source>
        <dbReference type="Proteomes" id="UP000437068"/>
    </source>
</evidence>
<evidence type="ECO:0000313" key="2">
    <source>
        <dbReference type="EMBL" id="KAE9103406.1"/>
    </source>
</evidence>
<dbReference type="Proteomes" id="UP000440732">
    <property type="component" value="Unassembled WGS sequence"/>
</dbReference>
<dbReference type="Proteomes" id="UP000476176">
    <property type="component" value="Unassembled WGS sequence"/>
</dbReference>
<dbReference type="Proteomes" id="UP000486351">
    <property type="component" value="Unassembled WGS sequence"/>
</dbReference>
<evidence type="ECO:0000313" key="13">
    <source>
        <dbReference type="Proteomes" id="UP000440732"/>
    </source>
</evidence>
<dbReference type="AlphaFoldDB" id="A0A6A3ESL3"/>
<comment type="caution">
    <text evidence="1">The sequence shown here is derived from an EMBL/GenBank/DDBJ whole genome shotgun (WGS) entry which is preliminary data.</text>
</comment>
<keyword evidence="10" id="KW-1185">Reference proteome</keyword>
<evidence type="ECO:0000313" key="12">
    <source>
        <dbReference type="Proteomes" id="UP000440367"/>
    </source>
</evidence>
<gene>
    <name evidence="7" type="ORF">PF001_g13334</name>
    <name evidence="6" type="ORF">PF002_g14544</name>
    <name evidence="5" type="ORF">PF004_g13304</name>
    <name evidence="4" type="ORF">PF005_g13878</name>
    <name evidence="3" type="ORF">PF006_g12876</name>
    <name evidence="2" type="ORF">PF007_g14416</name>
    <name evidence="8" type="ORF">PF008_g14611</name>
    <name evidence="1" type="ORF">PF009_g15556</name>
</gene>
<dbReference type="EMBL" id="QXGA01000742">
    <property type="protein sequence ID" value="KAE9141980.1"/>
    <property type="molecule type" value="Genomic_DNA"/>
</dbReference>
<evidence type="ECO:0000313" key="5">
    <source>
        <dbReference type="EMBL" id="KAE9220537.1"/>
    </source>
</evidence>
<dbReference type="EMBL" id="QXGF01000903">
    <property type="protein sequence ID" value="KAE8934470.1"/>
    <property type="molecule type" value="Genomic_DNA"/>
</dbReference>
<evidence type="ECO:0000313" key="4">
    <source>
        <dbReference type="EMBL" id="KAE9204220.1"/>
    </source>
</evidence>
<evidence type="ECO:0000313" key="14">
    <source>
        <dbReference type="Proteomes" id="UP000441208"/>
    </source>
</evidence>
<dbReference type="EMBL" id="QXGE01000779">
    <property type="protein sequence ID" value="KAE9303894.1"/>
    <property type="molecule type" value="Genomic_DNA"/>
</dbReference>
<sequence>MVFRLAQRGFFGIGNVWTTRSLVFVCVSCASSLHPSRRMLDVSVNSLSTASSSACSSSSSGCTGKGPIGPSKSTVVLDARALCPLEIYQKLCACTCTEVCSFRML</sequence>
<dbReference type="Proteomes" id="UP000429523">
    <property type="component" value="Unassembled WGS sequence"/>
</dbReference>
<name>A0A6A3ESL3_9STRA</name>
<dbReference type="Proteomes" id="UP000441208">
    <property type="component" value="Unassembled WGS sequence"/>
</dbReference>
<dbReference type="Proteomes" id="UP000437068">
    <property type="component" value="Unassembled WGS sequence"/>
</dbReference>
<proteinExistence type="predicted"/>
<evidence type="ECO:0000313" key="9">
    <source>
        <dbReference type="Proteomes" id="UP000429523"/>
    </source>
</evidence>
<evidence type="ECO:0000313" key="3">
    <source>
        <dbReference type="EMBL" id="KAE9141980.1"/>
    </source>
</evidence>
<dbReference type="EMBL" id="QXGD01000779">
    <property type="protein sequence ID" value="KAE9224977.1"/>
    <property type="molecule type" value="Genomic_DNA"/>
</dbReference>
<evidence type="ECO:0000313" key="15">
    <source>
        <dbReference type="Proteomes" id="UP000476176"/>
    </source>
</evidence>
<dbReference type="Proteomes" id="UP000433483">
    <property type="component" value="Unassembled WGS sequence"/>
</dbReference>
<dbReference type="EMBL" id="QXGB01000791">
    <property type="protein sequence ID" value="KAE9204220.1"/>
    <property type="molecule type" value="Genomic_DNA"/>
</dbReference>
<evidence type="ECO:0000313" key="6">
    <source>
        <dbReference type="EMBL" id="KAE9224977.1"/>
    </source>
</evidence>
<accession>A0A6A3ESL3</accession>
<dbReference type="Proteomes" id="UP000440367">
    <property type="component" value="Unassembled WGS sequence"/>
</dbReference>
<organism evidence="1 9">
    <name type="scientific">Phytophthora fragariae</name>
    <dbReference type="NCBI Taxonomy" id="53985"/>
    <lineage>
        <taxon>Eukaryota</taxon>
        <taxon>Sar</taxon>
        <taxon>Stramenopiles</taxon>
        <taxon>Oomycota</taxon>
        <taxon>Peronosporomycetes</taxon>
        <taxon>Peronosporales</taxon>
        <taxon>Peronosporaceae</taxon>
        <taxon>Phytophthora</taxon>
    </lineage>
</organism>
<evidence type="ECO:0000313" key="7">
    <source>
        <dbReference type="EMBL" id="KAE9303894.1"/>
    </source>
</evidence>
<dbReference type="OrthoDB" id="10295410at2759"/>
<evidence type="ECO:0000313" key="8">
    <source>
        <dbReference type="EMBL" id="KAE9333110.1"/>
    </source>
</evidence>
<dbReference type="EMBL" id="QXGC01000801">
    <property type="protein sequence ID" value="KAE9220537.1"/>
    <property type="molecule type" value="Genomic_DNA"/>
</dbReference>
<reference evidence="9 10" key="1">
    <citation type="submission" date="2018-08" db="EMBL/GenBank/DDBJ databases">
        <title>Genomic investigation of the strawberry pathogen Phytophthora fragariae indicates pathogenicity is determined by transcriptional variation in three key races.</title>
        <authorList>
            <person name="Adams T.M."/>
            <person name="Armitage A.D."/>
            <person name="Sobczyk M.K."/>
            <person name="Bates H.J."/>
            <person name="Dunwell J.M."/>
            <person name="Nellist C.F."/>
            <person name="Harrison R.J."/>
        </authorList>
    </citation>
    <scope>NUCLEOTIDE SEQUENCE [LARGE SCALE GENOMIC DNA]</scope>
    <source>
        <strain evidence="7 11">A4</strain>
        <strain evidence="6 12">BC-1</strain>
        <strain evidence="5 15">BC-23</strain>
        <strain evidence="4 10">NOV-27</strain>
        <strain evidence="3 13">NOV-5</strain>
        <strain evidence="2 14">NOV-71</strain>
        <strain evidence="8 16">NOV-77</strain>
        <strain evidence="1 9">NOV-9</strain>
    </source>
</reference>
<evidence type="ECO:0000313" key="10">
    <source>
        <dbReference type="Proteomes" id="UP000433483"/>
    </source>
</evidence>
<evidence type="ECO:0000313" key="1">
    <source>
        <dbReference type="EMBL" id="KAE8934470.1"/>
    </source>
</evidence>
<protein>
    <submittedName>
        <fullName evidence="1">Uncharacterized protein</fullName>
    </submittedName>
</protein>
<dbReference type="EMBL" id="QXFZ01000836">
    <property type="protein sequence ID" value="KAE9103406.1"/>
    <property type="molecule type" value="Genomic_DNA"/>
</dbReference>
<dbReference type="EMBL" id="QXFY01000913">
    <property type="protein sequence ID" value="KAE9333110.1"/>
    <property type="molecule type" value="Genomic_DNA"/>
</dbReference>
<evidence type="ECO:0000313" key="16">
    <source>
        <dbReference type="Proteomes" id="UP000486351"/>
    </source>
</evidence>